<accession>A0A2N5GSM3</accession>
<proteinExistence type="predicted"/>
<dbReference type="AlphaFoldDB" id="A0A2N5GSM3"/>
<feature type="transmembrane region" description="Helical" evidence="1">
    <location>
        <begin position="120"/>
        <end position="139"/>
    </location>
</feature>
<feature type="transmembrane region" description="Helical" evidence="1">
    <location>
        <begin position="227"/>
        <end position="253"/>
    </location>
</feature>
<evidence type="ECO:0000256" key="1">
    <source>
        <dbReference type="SAM" id="Phobius"/>
    </source>
</evidence>
<comment type="caution">
    <text evidence="2">The sequence shown here is derived from an EMBL/GenBank/DDBJ whole genome shotgun (WGS) entry which is preliminary data.</text>
</comment>
<keyword evidence="5" id="KW-1185">Reference proteome</keyword>
<keyword evidence="1" id="KW-1133">Transmembrane helix</keyword>
<evidence type="ECO:0000313" key="3">
    <source>
        <dbReference type="EMBL" id="PLR92767.1"/>
    </source>
</evidence>
<reference evidence="2 4" key="1">
    <citation type="submission" date="2017-11" db="EMBL/GenBank/DDBJ databases">
        <title>Comparitive Functional Genomics of Dry Heat Resistant strains isolated from the Viking Spacecraft.</title>
        <authorList>
            <person name="Seuylemezian A."/>
            <person name="Cooper K."/>
            <person name="Vaishampayan P."/>
        </authorList>
    </citation>
    <scope>NUCLEOTIDE SEQUENCE [LARGE SCALE GENOMIC DNA]</scope>
    <source>
        <strain evidence="2 4">M4.6</strain>
    </source>
</reference>
<keyword evidence="1" id="KW-0472">Membrane</keyword>
<dbReference type="RefSeq" id="WP_101575182.1">
    <property type="nucleotide sequence ID" value="NZ_PGVA01000001.1"/>
</dbReference>
<feature type="transmembrane region" description="Helical" evidence="1">
    <location>
        <begin position="65"/>
        <end position="83"/>
    </location>
</feature>
<protein>
    <submittedName>
        <fullName evidence="2">Uncharacterized protein</fullName>
    </submittedName>
</protein>
<gene>
    <name evidence="2" type="ORF">CU635_00295</name>
    <name evidence="3" type="ORF">CVD25_18210</name>
</gene>
<dbReference type="Proteomes" id="UP000235114">
    <property type="component" value="Unassembled WGS sequence"/>
</dbReference>
<keyword evidence="1" id="KW-0812">Transmembrane</keyword>
<evidence type="ECO:0000313" key="2">
    <source>
        <dbReference type="EMBL" id="PLR86772.1"/>
    </source>
</evidence>
<sequence>MKYKKSISILTLLLLVLSLVASTYGIFSSAGSGPHQFTTLSGETIQLYGKGIYKNDSVSGAEQEIAQDIVTLGLGIPLLMIALYLSRRESIRGRFLLAGTLGFFLYTYASYSFLTIYNSFFLLYVILMSASFFAFILTIMSFDMKKMAGHFKPRMPVKFIGSFLIFIGVAILIMWLGRIIPALMNNTVPYGLDHYTTLVIQALDLGLIVPGGILSGVLVLKRKPFGFLLAAIFIVKGFTMLTAITAMSIRMIIAGVQSSFAEIAVFTVFNIVIIFCLYLVMKNIQEPPQYVGWKSIIKQGKERRL</sequence>
<dbReference type="EMBL" id="PGVD01000056">
    <property type="protein sequence ID" value="PLR92767.1"/>
    <property type="molecule type" value="Genomic_DNA"/>
</dbReference>
<feature type="transmembrane region" description="Helical" evidence="1">
    <location>
        <begin position="95"/>
        <end position="114"/>
    </location>
</feature>
<evidence type="ECO:0000313" key="4">
    <source>
        <dbReference type="Proteomes" id="UP000234951"/>
    </source>
</evidence>
<feature type="transmembrane region" description="Helical" evidence="1">
    <location>
        <begin position="198"/>
        <end position="220"/>
    </location>
</feature>
<organism evidence="2 4">
    <name type="scientific">Bacillus canaveralius</name>
    <dbReference type="NCBI Taxonomy" id="1403243"/>
    <lineage>
        <taxon>Bacteria</taxon>
        <taxon>Bacillati</taxon>
        <taxon>Bacillota</taxon>
        <taxon>Bacilli</taxon>
        <taxon>Bacillales</taxon>
        <taxon>Bacillaceae</taxon>
        <taxon>Bacillus</taxon>
    </lineage>
</organism>
<dbReference type="OrthoDB" id="3260635at2"/>
<feature type="transmembrane region" description="Helical" evidence="1">
    <location>
        <begin position="159"/>
        <end position="178"/>
    </location>
</feature>
<dbReference type="Proteomes" id="UP000234951">
    <property type="component" value="Unassembled WGS sequence"/>
</dbReference>
<feature type="transmembrane region" description="Helical" evidence="1">
    <location>
        <begin position="259"/>
        <end position="280"/>
    </location>
</feature>
<dbReference type="EMBL" id="PGVA01000001">
    <property type="protein sequence ID" value="PLR86772.1"/>
    <property type="molecule type" value="Genomic_DNA"/>
</dbReference>
<name>A0A2N5GSM3_9BACI</name>
<reference evidence="3 5" key="2">
    <citation type="submission" date="2017-12" db="EMBL/GenBank/DDBJ databases">
        <title>Comparative Functional Genomics of Dry Heat Resistant strains isolated from the Viking Spacecraft.</title>
        <authorList>
            <person name="Seuylemezian A."/>
            <person name="Cooper K."/>
            <person name="Vaishampayan P."/>
        </authorList>
    </citation>
    <scope>NUCLEOTIDE SEQUENCE [LARGE SCALE GENOMIC DNA]</scope>
    <source>
        <strain evidence="3 5">ATCC 29669</strain>
    </source>
</reference>
<evidence type="ECO:0000313" key="5">
    <source>
        <dbReference type="Proteomes" id="UP000235114"/>
    </source>
</evidence>